<dbReference type="PROSITE" id="PS51471">
    <property type="entry name" value="FE2OG_OXY"/>
    <property type="match status" value="1"/>
</dbReference>
<dbReference type="PANTHER" id="PTHR12907:SF26">
    <property type="entry name" value="HIF PROLYL HYDROXYLASE, ISOFORM C"/>
    <property type="match status" value="1"/>
</dbReference>
<name>A0ABY6M0I2_9FLAO</name>
<dbReference type="Proteomes" id="UP001163328">
    <property type="component" value="Chromosome"/>
</dbReference>
<keyword evidence="3" id="KW-0847">Vitamin C</keyword>
<evidence type="ECO:0000256" key="3">
    <source>
        <dbReference type="ARBA" id="ARBA00022896"/>
    </source>
</evidence>
<evidence type="ECO:0000256" key="1">
    <source>
        <dbReference type="ARBA" id="ARBA00001961"/>
    </source>
</evidence>
<keyword evidence="4" id="KW-0223">Dioxygenase</keyword>
<evidence type="ECO:0000256" key="5">
    <source>
        <dbReference type="ARBA" id="ARBA00023002"/>
    </source>
</evidence>
<reference evidence="8" key="1">
    <citation type="submission" date="2021-08" db="EMBL/GenBank/DDBJ databases">
        <title>Flavobacterium sp. strain CC-SYL302.</title>
        <authorList>
            <person name="Lin S.-Y."/>
            <person name="Lee T.-H."/>
            <person name="Young C.-C."/>
        </authorList>
    </citation>
    <scope>NUCLEOTIDE SEQUENCE</scope>
    <source>
        <strain evidence="8">CC-SYL302</strain>
    </source>
</reference>
<dbReference type="Pfam" id="PF13640">
    <property type="entry name" value="2OG-FeII_Oxy_3"/>
    <property type="match status" value="1"/>
</dbReference>
<dbReference type="InterPro" id="IPR006620">
    <property type="entry name" value="Pro_4_hyd_alph"/>
</dbReference>
<keyword evidence="9" id="KW-1185">Reference proteome</keyword>
<dbReference type="RefSeq" id="WP_264433595.1">
    <property type="nucleotide sequence ID" value="NZ_CP081495.1"/>
</dbReference>
<accession>A0ABY6M0I2</accession>
<proteinExistence type="predicted"/>
<evidence type="ECO:0000256" key="4">
    <source>
        <dbReference type="ARBA" id="ARBA00022964"/>
    </source>
</evidence>
<sequence>MAEDALIKYYESIINNLIENKFAIADGFFSGEEVNLLRNNLMQKYEADIFKKSAIGNKDDAIIVTGIRGDFILWLDEQHLDAVEQIYFNKVNNFIAYLNRTCFLGLVDGEFHYALYPNNTFYKRHLDVFQKDSRRMLSVIFYLNDDDWQTADGGELVIYLPKPETEEAVVVHPLGGRMVIFNSRELEHEVKFVHRPRKSITGWLRTR</sequence>
<feature type="domain" description="Fe2OG dioxygenase" evidence="7">
    <location>
        <begin position="106"/>
        <end position="206"/>
    </location>
</feature>
<dbReference type="EMBL" id="CP081495">
    <property type="protein sequence ID" value="UYW01179.1"/>
    <property type="molecule type" value="Genomic_DNA"/>
</dbReference>
<dbReference type="SMART" id="SM00702">
    <property type="entry name" value="P4Hc"/>
    <property type="match status" value="1"/>
</dbReference>
<dbReference type="InterPro" id="IPR051559">
    <property type="entry name" value="HIF_prolyl_hydroxylases"/>
</dbReference>
<evidence type="ECO:0000256" key="2">
    <source>
        <dbReference type="ARBA" id="ARBA00022723"/>
    </source>
</evidence>
<comment type="cofactor">
    <cofactor evidence="1">
        <name>L-ascorbate</name>
        <dbReference type="ChEBI" id="CHEBI:38290"/>
    </cofactor>
</comment>
<dbReference type="PANTHER" id="PTHR12907">
    <property type="entry name" value="EGL NINE HOMOLOG-RELATED"/>
    <property type="match status" value="1"/>
</dbReference>
<gene>
    <name evidence="8" type="ORF">K5I29_12070</name>
</gene>
<evidence type="ECO:0000313" key="9">
    <source>
        <dbReference type="Proteomes" id="UP001163328"/>
    </source>
</evidence>
<evidence type="ECO:0000256" key="6">
    <source>
        <dbReference type="ARBA" id="ARBA00023004"/>
    </source>
</evidence>
<dbReference type="InterPro" id="IPR005123">
    <property type="entry name" value="Oxoglu/Fe-dep_dioxygenase_dom"/>
</dbReference>
<evidence type="ECO:0000259" key="7">
    <source>
        <dbReference type="PROSITE" id="PS51471"/>
    </source>
</evidence>
<organism evidence="8 9">
    <name type="scientific">Flavobacterium agricola</name>
    <dbReference type="NCBI Taxonomy" id="2870839"/>
    <lineage>
        <taxon>Bacteria</taxon>
        <taxon>Pseudomonadati</taxon>
        <taxon>Bacteroidota</taxon>
        <taxon>Flavobacteriia</taxon>
        <taxon>Flavobacteriales</taxon>
        <taxon>Flavobacteriaceae</taxon>
        <taxon>Flavobacterium</taxon>
    </lineage>
</organism>
<evidence type="ECO:0000313" key="8">
    <source>
        <dbReference type="EMBL" id="UYW01179.1"/>
    </source>
</evidence>
<dbReference type="Gene3D" id="2.60.120.620">
    <property type="entry name" value="q2cbj1_9rhob like domain"/>
    <property type="match status" value="1"/>
</dbReference>
<keyword evidence="5" id="KW-0560">Oxidoreductase</keyword>
<protein>
    <submittedName>
        <fullName evidence="8">2OG-Fe(II) oxygenase</fullName>
    </submittedName>
</protein>
<keyword evidence="6" id="KW-0408">Iron</keyword>
<dbReference type="InterPro" id="IPR044862">
    <property type="entry name" value="Pro_4_hyd_alph_FE2OG_OXY"/>
</dbReference>
<keyword evidence="2" id="KW-0479">Metal-binding</keyword>